<comment type="caution">
    <text evidence="2">The sequence shown here is derived from an EMBL/GenBank/DDBJ whole genome shotgun (WGS) entry which is preliminary data.</text>
</comment>
<evidence type="ECO:0000313" key="2">
    <source>
        <dbReference type="EMBL" id="KAF6834417.1"/>
    </source>
</evidence>
<feature type="region of interest" description="Disordered" evidence="1">
    <location>
        <begin position="33"/>
        <end position="86"/>
    </location>
</feature>
<sequence>MSTALASASIYATRRYATLRQLTISDVLLGNAASASESRRPGAGESFTGLPGLDRASQTLSPSLLIDSRPVRQRHTGNRQTPTFRISRVCFGQQPTDSPVNQPDAHGLTAVGVGNRQWSMQPQQTQRQDEKGGGWPAARRREMLVVETGKVLFLCHPPG</sequence>
<dbReference type="AlphaFoldDB" id="A0A8H6KMW8"/>
<accession>A0A8H6KMW8</accession>
<proteinExistence type="predicted"/>
<name>A0A8H6KMW8_9PEZI</name>
<keyword evidence="3" id="KW-1185">Reference proteome</keyword>
<dbReference type="EMBL" id="WIGM01000196">
    <property type="protein sequence ID" value="KAF6834417.1"/>
    <property type="molecule type" value="Genomic_DNA"/>
</dbReference>
<gene>
    <name evidence="2" type="ORF">CMUS01_06154</name>
</gene>
<evidence type="ECO:0000256" key="1">
    <source>
        <dbReference type="SAM" id="MobiDB-lite"/>
    </source>
</evidence>
<reference evidence="2" key="1">
    <citation type="journal article" date="2020" name="Phytopathology">
        <title>Genome Sequence Resources of Colletotrichum truncatum, C. plurivorum, C. musicola, and C. sojae: Four Species Pathogenic to Soybean (Glycine max).</title>
        <authorList>
            <person name="Rogerio F."/>
            <person name="Boufleur T.R."/>
            <person name="Ciampi-Guillardi M."/>
            <person name="Sukno S.A."/>
            <person name="Thon M.R."/>
            <person name="Massola Junior N.S."/>
            <person name="Baroncelli R."/>
        </authorList>
    </citation>
    <scope>NUCLEOTIDE SEQUENCE</scope>
    <source>
        <strain evidence="2">LFN0074</strain>
    </source>
</reference>
<dbReference type="Proteomes" id="UP000639643">
    <property type="component" value="Unassembled WGS sequence"/>
</dbReference>
<protein>
    <submittedName>
        <fullName evidence="2">Uncharacterized protein</fullName>
    </submittedName>
</protein>
<organism evidence="2 3">
    <name type="scientific">Colletotrichum musicola</name>
    <dbReference type="NCBI Taxonomy" id="2175873"/>
    <lineage>
        <taxon>Eukaryota</taxon>
        <taxon>Fungi</taxon>
        <taxon>Dikarya</taxon>
        <taxon>Ascomycota</taxon>
        <taxon>Pezizomycotina</taxon>
        <taxon>Sordariomycetes</taxon>
        <taxon>Hypocreomycetidae</taxon>
        <taxon>Glomerellales</taxon>
        <taxon>Glomerellaceae</taxon>
        <taxon>Colletotrichum</taxon>
        <taxon>Colletotrichum orchidearum species complex</taxon>
    </lineage>
</organism>
<evidence type="ECO:0000313" key="3">
    <source>
        <dbReference type="Proteomes" id="UP000639643"/>
    </source>
</evidence>